<dbReference type="Gene3D" id="3.40.50.20">
    <property type="match status" value="1"/>
</dbReference>
<dbReference type="RefSeq" id="WP_379040393.1">
    <property type="nucleotide sequence ID" value="NZ_JBHSKW010000003.1"/>
</dbReference>
<comment type="caution">
    <text evidence="1">The sequence shown here is derived from an EMBL/GenBank/DDBJ whole genome shotgun (WGS) entry which is preliminary data.</text>
</comment>
<dbReference type="EMBL" id="JBHULV010000046">
    <property type="protein sequence ID" value="MFD2732672.1"/>
    <property type="molecule type" value="Genomic_DNA"/>
</dbReference>
<evidence type="ECO:0000313" key="1">
    <source>
        <dbReference type="EMBL" id="MFD2732672.1"/>
    </source>
</evidence>
<protein>
    <submittedName>
        <fullName evidence="1">Uncharacterized protein</fullName>
    </submittedName>
</protein>
<keyword evidence="2" id="KW-1185">Reference proteome</keyword>
<sequence>MKVLITTASHFASYQLAYLLKNEEVLFGDNFENFPPSNSNAIAHQLLAFCLDHQIEQLYPLRSSEIIPLLESEVLFSEYGIEIMLTPNNLNHFNVFDKEVSTFAELSSGLIALGYPNQTIAIADAENCGDMILLDDAVNDNSLIWNQINRINFNQLGKWFNQSSFKKLQLHKVTGMLQQFYVLIYENKILSYANISAETLAQLNNIQSQNKLKGLMHVVSVNNQMIRIKNAAL</sequence>
<dbReference type="Proteomes" id="UP001597546">
    <property type="component" value="Unassembled WGS sequence"/>
</dbReference>
<organism evidence="1 2">
    <name type="scientific">Pedobacter alpinus</name>
    <dbReference type="NCBI Taxonomy" id="1590643"/>
    <lineage>
        <taxon>Bacteria</taxon>
        <taxon>Pseudomonadati</taxon>
        <taxon>Bacteroidota</taxon>
        <taxon>Sphingobacteriia</taxon>
        <taxon>Sphingobacteriales</taxon>
        <taxon>Sphingobacteriaceae</taxon>
        <taxon>Pedobacter</taxon>
    </lineage>
</organism>
<reference evidence="2" key="1">
    <citation type="journal article" date="2019" name="Int. J. Syst. Evol. Microbiol.">
        <title>The Global Catalogue of Microorganisms (GCM) 10K type strain sequencing project: providing services to taxonomists for standard genome sequencing and annotation.</title>
        <authorList>
            <consortium name="The Broad Institute Genomics Platform"/>
            <consortium name="The Broad Institute Genome Sequencing Center for Infectious Disease"/>
            <person name="Wu L."/>
            <person name="Ma J."/>
        </authorList>
    </citation>
    <scope>NUCLEOTIDE SEQUENCE [LARGE SCALE GENOMIC DNA]</scope>
    <source>
        <strain evidence="2">KCTC 42456</strain>
    </source>
</reference>
<accession>A0ABW5TTR7</accession>
<proteinExistence type="predicted"/>
<name>A0ABW5TTR7_9SPHI</name>
<evidence type="ECO:0000313" key="2">
    <source>
        <dbReference type="Proteomes" id="UP001597546"/>
    </source>
</evidence>
<gene>
    <name evidence="1" type="ORF">ACFSSE_13265</name>
</gene>